<evidence type="ECO:0000313" key="4">
    <source>
        <dbReference type="Proteomes" id="UP000316921"/>
    </source>
</evidence>
<dbReference type="RefSeq" id="WP_145068319.1">
    <property type="nucleotide sequence ID" value="NZ_CP036287.1"/>
</dbReference>
<evidence type="ECO:0000259" key="2">
    <source>
        <dbReference type="Pfam" id="PF07602"/>
    </source>
</evidence>
<keyword evidence="4" id="KW-1185">Reference proteome</keyword>
<dbReference type="SUPFAM" id="SSF51126">
    <property type="entry name" value="Pectin lyase-like"/>
    <property type="match status" value="1"/>
</dbReference>
<dbReference type="KEGG" id="pbap:Pla133_40220"/>
<feature type="signal peptide" evidence="1">
    <location>
        <begin position="1"/>
        <end position="20"/>
    </location>
</feature>
<dbReference type="Proteomes" id="UP000316921">
    <property type="component" value="Chromosome"/>
</dbReference>
<name>A0A518BPK5_9BACT</name>
<organism evidence="3 4">
    <name type="scientific">Engelhardtia mirabilis</name>
    <dbReference type="NCBI Taxonomy" id="2528011"/>
    <lineage>
        <taxon>Bacteria</taxon>
        <taxon>Pseudomonadati</taxon>
        <taxon>Planctomycetota</taxon>
        <taxon>Planctomycetia</taxon>
        <taxon>Planctomycetia incertae sedis</taxon>
        <taxon>Engelhardtia</taxon>
    </lineage>
</organism>
<dbReference type="EMBL" id="CP036287">
    <property type="protein sequence ID" value="QDU68907.1"/>
    <property type="molecule type" value="Genomic_DNA"/>
</dbReference>
<keyword evidence="1" id="KW-0732">Signal</keyword>
<feature type="domain" description="DUF1565" evidence="2">
    <location>
        <begin position="33"/>
        <end position="85"/>
    </location>
</feature>
<evidence type="ECO:0000256" key="1">
    <source>
        <dbReference type="SAM" id="SignalP"/>
    </source>
</evidence>
<reference evidence="3 4" key="1">
    <citation type="submission" date="2019-02" db="EMBL/GenBank/DDBJ databases">
        <title>Deep-cultivation of Planctomycetes and their phenomic and genomic characterization uncovers novel biology.</title>
        <authorList>
            <person name="Wiegand S."/>
            <person name="Jogler M."/>
            <person name="Boedeker C."/>
            <person name="Pinto D."/>
            <person name="Vollmers J."/>
            <person name="Rivas-Marin E."/>
            <person name="Kohn T."/>
            <person name="Peeters S.H."/>
            <person name="Heuer A."/>
            <person name="Rast P."/>
            <person name="Oberbeckmann S."/>
            <person name="Bunk B."/>
            <person name="Jeske O."/>
            <person name="Meyerdierks A."/>
            <person name="Storesund J.E."/>
            <person name="Kallscheuer N."/>
            <person name="Luecker S."/>
            <person name="Lage O.M."/>
            <person name="Pohl T."/>
            <person name="Merkel B.J."/>
            <person name="Hornburger P."/>
            <person name="Mueller R.-W."/>
            <person name="Bruemmer F."/>
            <person name="Labrenz M."/>
            <person name="Spormann A.M."/>
            <person name="Op den Camp H."/>
            <person name="Overmann J."/>
            <person name="Amann R."/>
            <person name="Jetten M.S.M."/>
            <person name="Mascher T."/>
            <person name="Medema M.H."/>
            <person name="Devos D.P."/>
            <person name="Kaster A.-K."/>
            <person name="Ovreas L."/>
            <person name="Rohde M."/>
            <person name="Galperin M.Y."/>
            <person name="Jogler C."/>
        </authorList>
    </citation>
    <scope>NUCLEOTIDE SEQUENCE [LARGE SCALE GENOMIC DNA]</scope>
    <source>
        <strain evidence="3 4">Pla133</strain>
    </source>
</reference>
<dbReference type="AlphaFoldDB" id="A0A518BPK5"/>
<protein>
    <recommendedName>
        <fullName evidence="2">DUF1565 domain-containing protein</fullName>
    </recommendedName>
</protein>
<accession>A0A518BPK5</accession>
<dbReference type="Gene3D" id="2.160.20.10">
    <property type="entry name" value="Single-stranded right-handed beta-helix, Pectin lyase-like"/>
    <property type="match status" value="1"/>
</dbReference>
<dbReference type="InterPro" id="IPR011050">
    <property type="entry name" value="Pectin_lyase_fold/virulence"/>
</dbReference>
<feature type="chain" id="PRO_5022219980" description="DUF1565 domain-containing protein" evidence="1">
    <location>
        <begin position="21"/>
        <end position="127"/>
    </location>
</feature>
<evidence type="ECO:0000313" key="3">
    <source>
        <dbReference type="EMBL" id="QDU68907.1"/>
    </source>
</evidence>
<dbReference type="InterPro" id="IPR011459">
    <property type="entry name" value="DUF1565"/>
</dbReference>
<sequence length="127" mass="12770" precursor="true">MPRRFLAIAMAAVLAPFAGADVYVDLVHVSDATGDGTPGAPWASITHAVTQVAPPETIVLAPGDYRQGTGESFPIDLVAGISLVASGNPENTRLIEPTITGAGAPDVLLVSWIGNSASLPGGPIDAG</sequence>
<dbReference type="InterPro" id="IPR012334">
    <property type="entry name" value="Pectin_lyas_fold"/>
</dbReference>
<dbReference type="Pfam" id="PF07602">
    <property type="entry name" value="DUF1565"/>
    <property type="match status" value="1"/>
</dbReference>
<proteinExistence type="predicted"/>
<gene>
    <name evidence="3" type="ORF">Pla133_40220</name>
</gene>